<dbReference type="SUPFAM" id="SSF56091">
    <property type="entry name" value="DNA ligase/mRNA capping enzyme, catalytic domain"/>
    <property type="match status" value="1"/>
</dbReference>
<dbReference type="Proteomes" id="UP000620124">
    <property type="component" value="Unassembled WGS sequence"/>
</dbReference>
<dbReference type="EMBL" id="JACAZI010000033">
    <property type="protein sequence ID" value="KAF7330554.1"/>
    <property type="molecule type" value="Genomic_DNA"/>
</dbReference>
<evidence type="ECO:0000313" key="2">
    <source>
        <dbReference type="Proteomes" id="UP000620124"/>
    </source>
</evidence>
<dbReference type="OrthoDB" id="10005335at2759"/>
<gene>
    <name evidence="1" type="ORF">MVEN_02495300</name>
</gene>
<keyword evidence="1" id="KW-0378">Hydrolase</keyword>
<dbReference type="GO" id="GO:0016787">
    <property type="term" value="F:hydrolase activity"/>
    <property type="evidence" value="ECO:0007669"/>
    <property type="project" value="UniProtKB-KW"/>
</dbReference>
<comment type="caution">
    <text evidence="1">The sequence shown here is derived from an EMBL/GenBank/DDBJ whole genome shotgun (WGS) entry which is preliminary data.</text>
</comment>
<protein>
    <submittedName>
        <fullName evidence="1">Glycoside hydrolase family 5 protein</fullName>
    </submittedName>
</protein>
<evidence type="ECO:0000313" key="1">
    <source>
        <dbReference type="EMBL" id="KAF7330554.1"/>
    </source>
</evidence>
<sequence>MAHIAYPSTPNFKNFKTDYVRTLDWVPPQDGAASSEAPRKRPPTRATFFGTVKLHGTNATVVFKNGNKRHAQIQSRSWIIEDTKKDNCGTYALLSKAPLSSLIDQILAVAGKGVQKGVAITALDRFFAIFNIRIDGRWVDMRQYKGCSLPEHRIYNLAQYKNIRSRNRLSGTNDSGSRFNVSIHRGGVCEECPFGAAFVDGAGNRVTGGGEGIVWTMVRSPYMDEGDDREFDDTFLVNFKTKGENFATTSQVPKAPKNPDIANAAAQFADYALAERRYEQGIEYLEGEQARQGWEKNGYDVKLTGAFIKWVTEDAIKEERNEMERLGVPEKDAKREVGARAKLWYARKCRDVADALMAR</sequence>
<keyword evidence="2" id="KW-1185">Reference proteome</keyword>
<dbReference type="AlphaFoldDB" id="A0A8H6WXQ4"/>
<accession>A0A8H6WXQ4</accession>
<reference evidence="1" key="1">
    <citation type="submission" date="2020-05" db="EMBL/GenBank/DDBJ databases">
        <title>Mycena genomes resolve the evolution of fungal bioluminescence.</title>
        <authorList>
            <person name="Tsai I.J."/>
        </authorList>
    </citation>
    <scope>NUCLEOTIDE SEQUENCE</scope>
    <source>
        <strain evidence="1">CCC161011</strain>
    </source>
</reference>
<organism evidence="1 2">
    <name type="scientific">Mycena venus</name>
    <dbReference type="NCBI Taxonomy" id="2733690"/>
    <lineage>
        <taxon>Eukaryota</taxon>
        <taxon>Fungi</taxon>
        <taxon>Dikarya</taxon>
        <taxon>Basidiomycota</taxon>
        <taxon>Agaricomycotina</taxon>
        <taxon>Agaricomycetes</taxon>
        <taxon>Agaricomycetidae</taxon>
        <taxon>Agaricales</taxon>
        <taxon>Marasmiineae</taxon>
        <taxon>Mycenaceae</taxon>
        <taxon>Mycena</taxon>
    </lineage>
</organism>
<proteinExistence type="predicted"/>
<name>A0A8H6WXQ4_9AGAR</name>